<accession>L0K2W1</accession>
<dbReference type="InterPro" id="IPR011047">
    <property type="entry name" value="Quinoprotein_ADH-like_sf"/>
</dbReference>
<feature type="domain" description="Pyrrolo-quinoline quinone repeat" evidence="2">
    <location>
        <begin position="214"/>
        <end position="304"/>
    </location>
</feature>
<dbReference type="Gene3D" id="2.130.10.10">
    <property type="entry name" value="YVTN repeat-like/Quinoprotein amine dehydrogenase"/>
    <property type="match status" value="1"/>
</dbReference>
<dbReference type="InterPro" id="IPR018391">
    <property type="entry name" value="PQQ_b-propeller_rpt"/>
</dbReference>
<dbReference type="OrthoDB" id="169171at2157"/>
<dbReference type="Proteomes" id="UP000010878">
    <property type="component" value="Chromosome"/>
</dbReference>
<dbReference type="eggNOG" id="arCOG02556">
    <property type="taxonomic scope" value="Archaea"/>
</dbReference>
<dbReference type="eggNOG" id="arCOG03691">
    <property type="taxonomic scope" value="Archaea"/>
</dbReference>
<evidence type="ECO:0000313" key="3">
    <source>
        <dbReference type="EMBL" id="AGB38699.1"/>
    </source>
</evidence>
<dbReference type="PROSITE" id="PS51318">
    <property type="entry name" value="TAT"/>
    <property type="match status" value="1"/>
</dbReference>
<feature type="compositionally biased region" description="Acidic residues" evidence="1">
    <location>
        <begin position="403"/>
        <end position="484"/>
    </location>
</feature>
<keyword evidence="4" id="KW-1185">Reference proteome</keyword>
<gene>
    <name evidence="3" type="ORF">Natoc_2944</name>
</gene>
<dbReference type="Gene3D" id="2.40.10.480">
    <property type="match status" value="1"/>
</dbReference>
<evidence type="ECO:0000259" key="2">
    <source>
        <dbReference type="Pfam" id="PF13360"/>
    </source>
</evidence>
<dbReference type="HOGENOM" id="CLU_037096_0_0_2"/>
<dbReference type="InterPro" id="IPR002372">
    <property type="entry name" value="PQQ_rpt_dom"/>
</dbReference>
<dbReference type="KEGG" id="nou:Natoc_2944"/>
<feature type="compositionally biased region" description="Acidic residues" evidence="1">
    <location>
        <begin position="491"/>
        <end position="510"/>
    </location>
</feature>
<protein>
    <recommendedName>
        <fullName evidence="2">Pyrrolo-quinoline quinone repeat domain-containing protein</fullName>
    </recommendedName>
</protein>
<dbReference type="InterPro" id="IPR006311">
    <property type="entry name" value="TAT_signal"/>
</dbReference>
<feature type="compositionally biased region" description="Polar residues" evidence="1">
    <location>
        <begin position="43"/>
        <end position="56"/>
    </location>
</feature>
<dbReference type="AlphaFoldDB" id="L0K2W1"/>
<dbReference type="InterPro" id="IPR015943">
    <property type="entry name" value="WD40/YVTN_repeat-like_dom_sf"/>
</dbReference>
<dbReference type="RefSeq" id="WP_015322138.1">
    <property type="nucleotide sequence ID" value="NC_019974.1"/>
</dbReference>
<dbReference type="SMART" id="SM00564">
    <property type="entry name" value="PQQ"/>
    <property type="match status" value="5"/>
</dbReference>
<feature type="region of interest" description="Disordered" evidence="1">
    <location>
        <begin position="400"/>
        <end position="522"/>
    </location>
</feature>
<dbReference type="SUPFAM" id="SSF50998">
    <property type="entry name" value="Quinoprotein alcohol dehydrogenase-like"/>
    <property type="match status" value="1"/>
</dbReference>
<dbReference type="Pfam" id="PF13360">
    <property type="entry name" value="PQQ_2"/>
    <property type="match status" value="2"/>
</dbReference>
<evidence type="ECO:0000313" key="4">
    <source>
        <dbReference type="Proteomes" id="UP000010878"/>
    </source>
</evidence>
<sequence>MSGWSRRSVLATGAATSIGSVLATSERGAAEPGDEDVAPAESGWSSYRGTPGNTASVPADGSFPVPETVAWEYDRGGRAAIVDGTVYLRTDGGVHALDATDGSARWEREDVGADGTPAVADDAVVVGGESLSVLEADTGEVRWSEPFDEGEHEQTVTSPTVVDGTAYVVAAGELLAYDVDDGTVVWGLESVEFEAADDVTEPGTEDAAFGSVPVAVANGLVYAIADGAGIAALDAEDGTTAWTHWRREYEGLSFAGVAATAQRVFVSGSPEDEFPILDAATGDRLGTAPSVLPTAATESVRIAASPDALRVTDYETDEGWEQIGGTSGWRDPAIVGETVLMPYYPGYNERALLGLELEDGAERWELTHPIVDGDALADWFAVTAETLYTNGENGLVALRAESDGGEADDDESDEDRDDERETGDDNESGENTDDGNESDDDVGNETDDEFDGEEVNETAGDDETTENETGGESDGEDPPADGDAEPANGTDESDTATDGTGDGDETDDEMPGFTAGAGIAGGVLGLEWLRRRAGVDAESQD</sequence>
<dbReference type="STRING" id="694430.Natoc_2944"/>
<feature type="region of interest" description="Disordered" evidence="1">
    <location>
        <begin position="21"/>
        <end position="61"/>
    </location>
</feature>
<proteinExistence type="predicted"/>
<name>L0K2W1_9EURY</name>
<organism evidence="3 4">
    <name type="scientific">Natronococcus occultus SP4</name>
    <dbReference type="NCBI Taxonomy" id="694430"/>
    <lineage>
        <taxon>Archaea</taxon>
        <taxon>Methanobacteriati</taxon>
        <taxon>Methanobacteriota</taxon>
        <taxon>Stenosarchaea group</taxon>
        <taxon>Halobacteria</taxon>
        <taxon>Halobacteriales</taxon>
        <taxon>Natrialbaceae</taxon>
        <taxon>Natronococcus</taxon>
    </lineage>
</organism>
<dbReference type="EMBL" id="CP003929">
    <property type="protein sequence ID" value="AGB38699.1"/>
    <property type="molecule type" value="Genomic_DNA"/>
</dbReference>
<reference evidence="3 4" key="1">
    <citation type="submission" date="2012-11" db="EMBL/GenBank/DDBJ databases">
        <title>FINISHED of Natronococcus occultus SP4, DSM 3396.</title>
        <authorList>
            <consortium name="DOE Joint Genome Institute"/>
            <person name="Eisen J."/>
            <person name="Huntemann M."/>
            <person name="Wei C.-L."/>
            <person name="Han J."/>
            <person name="Detter J.C."/>
            <person name="Han C."/>
            <person name="Tapia R."/>
            <person name="Chen A."/>
            <person name="Kyrpides N."/>
            <person name="Mavromatis K."/>
            <person name="Markowitz V."/>
            <person name="Szeto E."/>
            <person name="Ivanova N."/>
            <person name="Mikhailova N."/>
            <person name="Ovchinnikova G."/>
            <person name="Pagani I."/>
            <person name="Pati A."/>
            <person name="Goodwin L."/>
            <person name="Nordberg H.P."/>
            <person name="Cantor M.N."/>
            <person name="Hua S.X."/>
            <person name="Woyke T."/>
            <person name="Eisen J."/>
            <person name="Klenk H.-P."/>
            <person name="Klenk H.-P."/>
        </authorList>
    </citation>
    <scope>NUCLEOTIDE SEQUENCE [LARGE SCALE GENOMIC DNA]</scope>
    <source>
        <strain evidence="3 4">SP4</strain>
    </source>
</reference>
<dbReference type="GeneID" id="14403331"/>
<feature type="domain" description="Pyrrolo-quinoline quinone repeat" evidence="2">
    <location>
        <begin position="91"/>
        <end position="196"/>
    </location>
</feature>
<evidence type="ECO:0000256" key="1">
    <source>
        <dbReference type="SAM" id="MobiDB-lite"/>
    </source>
</evidence>
<dbReference type="PANTHER" id="PTHR34512">
    <property type="entry name" value="CELL SURFACE PROTEIN"/>
    <property type="match status" value="1"/>
</dbReference>
<dbReference type="PANTHER" id="PTHR34512:SF30">
    <property type="entry name" value="OUTER MEMBRANE PROTEIN ASSEMBLY FACTOR BAMB"/>
    <property type="match status" value="1"/>
</dbReference>